<dbReference type="EMBL" id="FNFO01000006">
    <property type="protein sequence ID" value="SDL51870.1"/>
    <property type="molecule type" value="Genomic_DNA"/>
</dbReference>
<dbReference type="Gene3D" id="1.10.357.10">
    <property type="entry name" value="Tetracycline Repressor, domain 2"/>
    <property type="match status" value="1"/>
</dbReference>
<dbReference type="OrthoDB" id="9789566at2"/>
<dbReference type="PROSITE" id="PS50977">
    <property type="entry name" value="HTH_TETR_2"/>
    <property type="match status" value="1"/>
</dbReference>
<dbReference type="SUPFAM" id="SSF46689">
    <property type="entry name" value="Homeodomain-like"/>
    <property type="match status" value="1"/>
</dbReference>
<feature type="DNA-binding region" description="H-T-H motif" evidence="4">
    <location>
        <begin position="28"/>
        <end position="47"/>
    </location>
</feature>
<evidence type="ECO:0000256" key="3">
    <source>
        <dbReference type="ARBA" id="ARBA00023163"/>
    </source>
</evidence>
<dbReference type="RefSeq" id="WP_089684010.1">
    <property type="nucleotide sequence ID" value="NZ_FNFO01000006.1"/>
</dbReference>
<protein>
    <submittedName>
        <fullName evidence="6">DNA-binding transcriptional regulator, AcrR family</fullName>
    </submittedName>
</protein>
<evidence type="ECO:0000313" key="7">
    <source>
        <dbReference type="Proteomes" id="UP000198510"/>
    </source>
</evidence>
<keyword evidence="2 4" id="KW-0238">DNA-binding</keyword>
<dbReference type="InterPro" id="IPR001647">
    <property type="entry name" value="HTH_TetR"/>
</dbReference>
<reference evidence="6 7" key="1">
    <citation type="submission" date="2016-10" db="EMBL/GenBank/DDBJ databases">
        <authorList>
            <person name="de Groot N.N."/>
        </authorList>
    </citation>
    <scope>NUCLEOTIDE SEQUENCE [LARGE SCALE GENOMIC DNA]</scope>
    <source>
        <strain evidence="6 7">DSM 25186</strain>
    </source>
</reference>
<keyword evidence="3" id="KW-0804">Transcription</keyword>
<dbReference type="AlphaFoldDB" id="A0A1G9KPW1"/>
<keyword evidence="7" id="KW-1185">Reference proteome</keyword>
<evidence type="ECO:0000256" key="2">
    <source>
        <dbReference type="ARBA" id="ARBA00023125"/>
    </source>
</evidence>
<organism evidence="6 7">
    <name type="scientific">Catalinimonas alkaloidigena</name>
    <dbReference type="NCBI Taxonomy" id="1075417"/>
    <lineage>
        <taxon>Bacteria</taxon>
        <taxon>Pseudomonadati</taxon>
        <taxon>Bacteroidota</taxon>
        <taxon>Cytophagia</taxon>
        <taxon>Cytophagales</taxon>
        <taxon>Catalimonadaceae</taxon>
        <taxon>Catalinimonas</taxon>
    </lineage>
</organism>
<sequence length="187" mass="20992">MRPQKVSDHDVLAALAETFRAKGYEGASLKELSEATGLQKASLYHRFPRGKQEMAEAVFAHLQEWVEEHVFRTLTHEGDPPTIRLKKGLSQIRILYKGGQEVCILRALSMQTGLELFEAQIQSGMHQWIAAFEKVGLALAFSPEEAKQKALQTLISLQGSLVVARGLNDPTLFEDTLRTIERTYIKT</sequence>
<dbReference type="Proteomes" id="UP000198510">
    <property type="component" value="Unassembled WGS sequence"/>
</dbReference>
<dbReference type="SUPFAM" id="SSF48498">
    <property type="entry name" value="Tetracyclin repressor-like, C-terminal domain"/>
    <property type="match status" value="1"/>
</dbReference>
<evidence type="ECO:0000256" key="1">
    <source>
        <dbReference type="ARBA" id="ARBA00023015"/>
    </source>
</evidence>
<evidence type="ECO:0000313" key="6">
    <source>
        <dbReference type="EMBL" id="SDL51870.1"/>
    </source>
</evidence>
<name>A0A1G9KPW1_9BACT</name>
<dbReference type="GO" id="GO:0003677">
    <property type="term" value="F:DNA binding"/>
    <property type="evidence" value="ECO:0007669"/>
    <property type="project" value="UniProtKB-UniRule"/>
</dbReference>
<evidence type="ECO:0000256" key="4">
    <source>
        <dbReference type="PROSITE-ProRule" id="PRU00335"/>
    </source>
</evidence>
<accession>A0A1G9KPW1</accession>
<evidence type="ECO:0000259" key="5">
    <source>
        <dbReference type="PROSITE" id="PS50977"/>
    </source>
</evidence>
<proteinExistence type="predicted"/>
<gene>
    <name evidence="6" type="ORF">SAMN05421823_106228</name>
</gene>
<dbReference type="STRING" id="1075417.SAMN05421823_106228"/>
<dbReference type="PANTHER" id="PTHR47506">
    <property type="entry name" value="TRANSCRIPTIONAL REGULATORY PROTEIN"/>
    <property type="match status" value="1"/>
</dbReference>
<feature type="domain" description="HTH tetR-type" evidence="5">
    <location>
        <begin position="5"/>
        <end position="65"/>
    </location>
</feature>
<dbReference type="PANTHER" id="PTHR47506:SF7">
    <property type="entry name" value="TRANSCRIPTIONAL REGULATORY PROTEIN"/>
    <property type="match status" value="1"/>
</dbReference>
<keyword evidence="1" id="KW-0805">Transcription regulation</keyword>
<dbReference type="Pfam" id="PF00440">
    <property type="entry name" value="TetR_N"/>
    <property type="match status" value="1"/>
</dbReference>
<dbReference type="InterPro" id="IPR036271">
    <property type="entry name" value="Tet_transcr_reg_TetR-rel_C_sf"/>
</dbReference>
<dbReference type="InterPro" id="IPR009057">
    <property type="entry name" value="Homeodomain-like_sf"/>
</dbReference>